<dbReference type="EMBL" id="GBXM01046609">
    <property type="protein sequence ID" value="JAH61968.1"/>
    <property type="molecule type" value="Transcribed_RNA"/>
</dbReference>
<reference evidence="1" key="2">
    <citation type="journal article" date="2015" name="Fish Shellfish Immunol.">
        <title>Early steps in the European eel (Anguilla anguilla)-Vibrio vulnificus interaction in the gills: Role of the RtxA13 toxin.</title>
        <authorList>
            <person name="Callol A."/>
            <person name="Pajuelo D."/>
            <person name="Ebbesson L."/>
            <person name="Teles M."/>
            <person name="MacKenzie S."/>
            <person name="Amaro C."/>
        </authorList>
    </citation>
    <scope>NUCLEOTIDE SEQUENCE</scope>
</reference>
<sequence>MTVFLPHRFCSLYRNCVSRTL</sequence>
<proteinExistence type="predicted"/>
<reference evidence="1" key="1">
    <citation type="submission" date="2014-11" db="EMBL/GenBank/DDBJ databases">
        <authorList>
            <person name="Amaro Gonzalez C."/>
        </authorList>
    </citation>
    <scope>NUCLEOTIDE SEQUENCE</scope>
</reference>
<evidence type="ECO:0000313" key="1">
    <source>
        <dbReference type="EMBL" id="JAH61968.1"/>
    </source>
</evidence>
<dbReference type="AlphaFoldDB" id="A0A0E9UAI0"/>
<protein>
    <submittedName>
        <fullName evidence="1">Uncharacterized protein</fullName>
    </submittedName>
</protein>
<organism evidence="1">
    <name type="scientific">Anguilla anguilla</name>
    <name type="common">European freshwater eel</name>
    <name type="synonym">Muraena anguilla</name>
    <dbReference type="NCBI Taxonomy" id="7936"/>
    <lineage>
        <taxon>Eukaryota</taxon>
        <taxon>Metazoa</taxon>
        <taxon>Chordata</taxon>
        <taxon>Craniata</taxon>
        <taxon>Vertebrata</taxon>
        <taxon>Euteleostomi</taxon>
        <taxon>Actinopterygii</taxon>
        <taxon>Neopterygii</taxon>
        <taxon>Teleostei</taxon>
        <taxon>Anguilliformes</taxon>
        <taxon>Anguillidae</taxon>
        <taxon>Anguilla</taxon>
    </lineage>
</organism>
<accession>A0A0E9UAI0</accession>
<name>A0A0E9UAI0_ANGAN</name>